<accession>A0A016QLR0</accession>
<evidence type="ECO:0000313" key="3">
    <source>
        <dbReference type="Proteomes" id="UP000020492"/>
    </source>
</evidence>
<sequence length="166" mass="18275">MPTNDDPTPKNADLTARLATYRRQRTARGATLEELSLLEEVDAELARAEAAERREQAALERVRGLGEEAKHHGNSGVRYVPAESFKANVAAAFQEANNFRRTQETMRQLASAWSAEAERLYWNLPDDSTPENVALAQCQISEAHALKRCAEQARAALASAQGKGVE</sequence>
<dbReference type="STRING" id="1476583.DEIPH_ctg052orf0037"/>
<protein>
    <submittedName>
        <fullName evidence="2">Uncharacterized protein</fullName>
    </submittedName>
</protein>
<dbReference type="PATRIC" id="fig|1476583.3.peg.2900"/>
<dbReference type="EMBL" id="JHAC01000050">
    <property type="protein sequence ID" value="EYB67040.1"/>
    <property type="molecule type" value="Genomic_DNA"/>
</dbReference>
<name>A0A016QLR0_9DEIO</name>
<keyword evidence="3" id="KW-1185">Reference proteome</keyword>
<gene>
    <name evidence="2" type="ORF">DEIPH_ctg052orf0037</name>
</gene>
<evidence type="ECO:0000256" key="1">
    <source>
        <dbReference type="SAM" id="Coils"/>
    </source>
</evidence>
<dbReference type="Proteomes" id="UP000020492">
    <property type="component" value="Unassembled WGS sequence"/>
</dbReference>
<dbReference type="AlphaFoldDB" id="A0A016QLR0"/>
<evidence type="ECO:0000313" key="2">
    <source>
        <dbReference type="EMBL" id="EYB67040.1"/>
    </source>
</evidence>
<keyword evidence="1" id="KW-0175">Coiled coil</keyword>
<proteinExistence type="predicted"/>
<organism evidence="2 3">
    <name type="scientific">Deinococcus phoenicis</name>
    <dbReference type="NCBI Taxonomy" id="1476583"/>
    <lineage>
        <taxon>Bacteria</taxon>
        <taxon>Thermotogati</taxon>
        <taxon>Deinococcota</taxon>
        <taxon>Deinococci</taxon>
        <taxon>Deinococcales</taxon>
        <taxon>Deinococcaceae</taxon>
        <taxon>Deinococcus</taxon>
    </lineage>
</organism>
<comment type="caution">
    <text evidence="2">The sequence shown here is derived from an EMBL/GenBank/DDBJ whole genome shotgun (WGS) entry which is preliminary data.</text>
</comment>
<feature type="coiled-coil region" evidence="1">
    <location>
        <begin position="38"/>
        <end position="68"/>
    </location>
</feature>
<dbReference type="RefSeq" id="WP_034359359.1">
    <property type="nucleotide sequence ID" value="NZ_JHAC01000050.1"/>
</dbReference>
<reference evidence="2 3" key="1">
    <citation type="submission" date="2014-03" db="EMBL/GenBank/DDBJ databases">
        <title>Draft genome sequence of Deinococcus phoenicis 1P10ME.</title>
        <authorList>
            <person name="Stepanov V.G."/>
            <person name="Vaishampayan P."/>
            <person name="Venkateswaran K."/>
            <person name="Fox G.E."/>
        </authorList>
    </citation>
    <scope>NUCLEOTIDE SEQUENCE [LARGE SCALE GENOMIC DNA]</scope>
    <source>
        <strain evidence="2 3">1P10ME</strain>
    </source>
</reference>